<dbReference type="InterPro" id="IPR012890">
    <property type="entry name" value="GCFC2-like"/>
</dbReference>
<name>A0A9N9G211_9GLOM</name>
<evidence type="ECO:0000313" key="4">
    <source>
        <dbReference type="Proteomes" id="UP000789342"/>
    </source>
</evidence>
<dbReference type="AlphaFoldDB" id="A0A9N9G211"/>
<dbReference type="OrthoDB" id="429427at2759"/>
<dbReference type="GO" id="GO:0000398">
    <property type="term" value="P:mRNA splicing, via spliceosome"/>
    <property type="evidence" value="ECO:0007669"/>
    <property type="project" value="InterPro"/>
</dbReference>
<comment type="subcellular location">
    <subcellularLocation>
        <location evidence="1">Nucleus</location>
    </subcellularLocation>
</comment>
<protein>
    <submittedName>
        <fullName evidence="3">14727_t:CDS:1</fullName>
    </submittedName>
</protein>
<dbReference type="PANTHER" id="PTHR12214">
    <property type="entry name" value="GC-RICH SEQUENCE DNA-BINDING FACTOR"/>
    <property type="match status" value="1"/>
</dbReference>
<keyword evidence="4" id="KW-1185">Reference proteome</keyword>
<evidence type="ECO:0000313" key="3">
    <source>
        <dbReference type="EMBL" id="CAG8574118.1"/>
    </source>
</evidence>
<dbReference type="PANTHER" id="PTHR12214:SF0">
    <property type="entry name" value="LD29489P"/>
    <property type="match status" value="1"/>
</dbReference>
<dbReference type="EMBL" id="CAJVPV010004477">
    <property type="protein sequence ID" value="CAG8574118.1"/>
    <property type="molecule type" value="Genomic_DNA"/>
</dbReference>
<evidence type="ECO:0000256" key="1">
    <source>
        <dbReference type="ARBA" id="ARBA00004123"/>
    </source>
</evidence>
<organism evidence="3 4">
    <name type="scientific">Acaulospora morrowiae</name>
    <dbReference type="NCBI Taxonomy" id="94023"/>
    <lineage>
        <taxon>Eukaryota</taxon>
        <taxon>Fungi</taxon>
        <taxon>Fungi incertae sedis</taxon>
        <taxon>Mucoromycota</taxon>
        <taxon>Glomeromycotina</taxon>
        <taxon>Glomeromycetes</taxon>
        <taxon>Diversisporales</taxon>
        <taxon>Acaulosporaceae</taxon>
        <taxon>Acaulospora</taxon>
    </lineage>
</organism>
<sequence length="411" mass="48564">MTDLQSLHEDHQSRVVRIQRDMESIIPSSEKLDLDLRNTKNRYMYFQELRLFVENLVEFLDVKFPILEKLESDFQNLLIEKSEFYMKRIADDDSDDSTLFCNVHLGADDGGTQNVDEFGRAISASSLANDVIRQNRRQQRDRRRTLRLQNRMKIIDEEEGFSTDDELGEADMKEFLSKLDEISYYRTRLFENVVDEFKSMTLVKSKFDRWKREFYEDYSKAYGELSLPDVFEFYVRHEMLLWESFEGHSNFNDMEWFRILSGFDDVNSGEMRTETDDGKLMNKIVEKIVLPRDFASAISKRLNNVIASIERVPEEFCFKISEISLDVLRARDRYFWRKYKLLHNLILWKGHLSEDVLRPLAIEHLIDRCLLRVLISSPTDASKFEKLLNITPSEWLSSSMLERIARGAAGI</sequence>
<dbReference type="Proteomes" id="UP000789342">
    <property type="component" value="Unassembled WGS sequence"/>
</dbReference>
<evidence type="ECO:0000256" key="2">
    <source>
        <dbReference type="ARBA" id="ARBA00023242"/>
    </source>
</evidence>
<dbReference type="GO" id="GO:0003677">
    <property type="term" value="F:DNA binding"/>
    <property type="evidence" value="ECO:0007669"/>
    <property type="project" value="InterPro"/>
</dbReference>
<gene>
    <name evidence="3" type="ORF">AMORRO_LOCUS6612</name>
</gene>
<comment type="caution">
    <text evidence="3">The sequence shown here is derived from an EMBL/GenBank/DDBJ whole genome shotgun (WGS) entry which is preliminary data.</text>
</comment>
<dbReference type="GO" id="GO:0005634">
    <property type="term" value="C:nucleus"/>
    <property type="evidence" value="ECO:0007669"/>
    <property type="project" value="UniProtKB-SubCell"/>
</dbReference>
<reference evidence="3" key="1">
    <citation type="submission" date="2021-06" db="EMBL/GenBank/DDBJ databases">
        <authorList>
            <person name="Kallberg Y."/>
            <person name="Tangrot J."/>
            <person name="Rosling A."/>
        </authorList>
    </citation>
    <scope>NUCLEOTIDE SEQUENCE</scope>
    <source>
        <strain evidence="3">CL551</strain>
    </source>
</reference>
<proteinExistence type="predicted"/>
<keyword evidence="2" id="KW-0539">Nucleus</keyword>
<accession>A0A9N9G211</accession>